<comment type="caution">
    <text evidence="6">The sequence shown here is derived from an EMBL/GenBank/DDBJ whole genome shotgun (WGS) entry which is preliminary data.</text>
</comment>
<evidence type="ECO:0000313" key="6">
    <source>
        <dbReference type="EMBL" id="KAK7040237.1"/>
    </source>
</evidence>
<evidence type="ECO:0000313" key="7">
    <source>
        <dbReference type="Proteomes" id="UP001381693"/>
    </source>
</evidence>
<evidence type="ECO:0000259" key="5">
    <source>
        <dbReference type="PROSITE" id="PS50089"/>
    </source>
</evidence>
<dbReference type="InterPro" id="IPR013083">
    <property type="entry name" value="Znf_RING/FYVE/PHD"/>
</dbReference>
<dbReference type="Pfam" id="PF13639">
    <property type="entry name" value="zf-RING_2"/>
    <property type="match status" value="1"/>
</dbReference>
<reference evidence="6 7" key="1">
    <citation type="submission" date="2023-11" db="EMBL/GenBank/DDBJ databases">
        <title>Halocaridina rubra genome assembly.</title>
        <authorList>
            <person name="Smith C."/>
        </authorList>
    </citation>
    <scope>NUCLEOTIDE SEQUENCE [LARGE SCALE GENOMIC DNA]</scope>
    <source>
        <strain evidence="6">EP-1</strain>
        <tissue evidence="6">Whole</tissue>
    </source>
</reference>
<gene>
    <name evidence="6" type="ORF">SK128_020098</name>
</gene>
<dbReference type="PROSITE" id="PS00518">
    <property type="entry name" value="ZF_RING_1"/>
    <property type="match status" value="1"/>
</dbReference>
<dbReference type="EMBL" id="JAXCGZ010021979">
    <property type="protein sequence ID" value="KAK7040237.1"/>
    <property type="molecule type" value="Genomic_DNA"/>
</dbReference>
<keyword evidence="7" id="KW-1185">Reference proteome</keyword>
<sequence>MDSMDDCNICLELYDENIRPRSLPCGHSYCVDCIGKLIKRNLLECPTCKKSHRASSPLDFPINFGMEAVISNLRYVRKQKATKKSERVTFTKQPGNASDKLMSIFKEQKESLREQIRHSKHLQRQLEAYESFLSGREAHHLKLRASNDEVVQLITAECQKVVALKQEGLEHATEAQDMLDNFQTYTATRDIATAIDEIQKSSDTIQNWRASCEGQVPNDDTAKYSNKILRDIQDVIKSIKGHDDATLVHETETGNWYNPFATISLTELQKKSKATKNALEKGHIYAIQNREGRFRAAKVTARDGRTFLHHLEDKRPPQHVQTIV</sequence>
<keyword evidence="3" id="KW-0862">Zinc</keyword>
<keyword evidence="1" id="KW-0479">Metal-binding</keyword>
<accession>A0AAN8WCB1</accession>
<dbReference type="PANTHER" id="PTHR47156:SF10">
    <property type="entry name" value="E3 UBIQUITIN-PROTEIN LIGASE TRIM-21-RELATED"/>
    <property type="match status" value="1"/>
</dbReference>
<evidence type="ECO:0000256" key="4">
    <source>
        <dbReference type="PROSITE-ProRule" id="PRU00175"/>
    </source>
</evidence>
<dbReference type="PROSITE" id="PS50089">
    <property type="entry name" value="ZF_RING_2"/>
    <property type="match status" value="1"/>
</dbReference>
<dbReference type="CDD" id="cd16449">
    <property type="entry name" value="RING-HC"/>
    <property type="match status" value="1"/>
</dbReference>
<dbReference type="PANTHER" id="PTHR47156">
    <property type="entry name" value="PROTEIN CBG20824"/>
    <property type="match status" value="1"/>
</dbReference>
<dbReference type="InterPro" id="IPR017907">
    <property type="entry name" value="Znf_RING_CS"/>
</dbReference>
<dbReference type="InterPro" id="IPR001841">
    <property type="entry name" value="Znf_RING"/>
</dbReference>
<dbReference type="Gene3D" id="3.30.40.10">
    <property type="entry name" value="Zinc/RING finger domain, C3HC4 (zinc finger)"/>
    <property type="match status" value="1"/>
</dbReference>
<dbReference type="AlphaFoldDB" id="A0AAN8WCB1"/>
<dbReference type="Proteomes" id="UP001381693">
    <property type="component" value="Unassembled WGS sequence"/>
</dbReference>
<evidence type="ECO:0000256" key="1">
    <source>
        <dbReference type="ARBA" id="ARBA00022723"/>
    </source>
</evidence>
<dbReference type="GO" id="GO:0008270">
    <property type="term" value="F:zinc ion binding"/>
    <property type="evidence" value="ECO:0007669"/>
    <property type="project" value="UniProtKB-KW"/>
</dbReference>
<feature type="non-terminal residue" evidence="6">
    <location>
        <position position="324"/>
    </location>
</feature>
<protein>
    <recommendedName>
        <fullName evidence="5">RING-type domain-containing protein</fullName>
    </recommendedName>
</protein>
<evidence type="ECO:0000256" key="3">
    <source>
        <dbReference type="ARBA" id="ARBA00022833"/>
    </source>
</evidence>
<evidence type="ECO:0000256" key="2">
    <source>
        <dbReference type="ARBA" id="ARBA00022771"/>
    </source>
</evidence>
<dbReference type="InterPro" id="IPR052667">
    <property type="entry name" value="E3_ubiquitin-ligase_RING"/>
</dbReference>
<keyword evidence="2 4" id="KW-0863">Zinc-finger</keyword>
<dbReference type="SMART" id="SM00184">
    <property type="entry name" value="RING"/>
    <property type="match status" value="1"/>
</dbReference>
<feature type="domain" description="RING-type" evidence="5">
    <location>
        <begin position="7"/>
        <end position="49"/>
    </location>
</feature>
<organism evidence="6 7">
    <name type="scientific">Halocaridina rubra</name>
    <name type="common">Hawaiian red shrimp</name>
    <dbReference type="NCBI Taxonomy" id="373956"/>
    <lineage>
        <taxon>Eukaryota</taxon>
        <taxon>Metazoa</taxon>
        <taxon>Ecdysozoa</taxon>
        <taxon>Arthropoda</taxon>
        <taxon>Crustacea</taxon>
        <taxon>Multicrustacea</taxon>
        <taxon>Malacostraca</taxon>
        <taxon>Eumalacostraca</taxon>
        <taxon>Eucarida</taxon>
        <taxon>Decapoda</taxon>
        <taxon>Pleocyemata</taxon>
        <taxon>Caridea</taxon>
        <taxon>Atyoidea</taxon>
        <taxon>Atyidae</taxon>
        <taxon>Halocaridina</taxon>
    </lineage>
</organism>
<dbReference type="SUPFAM" id="SSF57850">
    <property type="entry name" value="RING/U-box"/>
    <property type="match status" value="1"/>
</dbReference>
<proteinExistence type="predicted"/>
<name>A0AAN8WCB1_HALRR</name>